<feature type="compositionally biased region" description="Polar residues" evidence="1">
    <location>
        <begin position="1"/>
        <end position="12"/>
    </location>
</feature>
<dbReference type="STRING" id="7102.A0A2A4JYY7"/>
<proteinExistence type="predicted"/>
<feature type="compositionally biased region" description="Acidic residues" evidence="1">
    <location>
        <begin position="114"/>
        <end position="125"/>
    </location>
</feature>
<feature type="region of interest" description="Disordered" evidence="1">
    <location>
        <begin position="281"/>
        <end position="317"/>
    </location>
</feature>
<comment type="caution">
    <text evidence="2">The sequence shown here is derived from an EMBL/GenBank/DDBJ whole genome shotgun (WGS) entry which is preliminary data.</text>
</comment>
<feature type="compositionally biased region" description="Basic and acidic residues" evidence="1">
    <location>
        <begin position="13"/>
        <end position="27"/>
    </location>
</feature>
<feature type="compositionally biased region" description="Acidic residues" evidence="1">
    <location>
        <begin position="134"/>
        <end position="155"/>
    </location>
</feature>
<dbReference type="EMBL" id="NWSH01000373">
    <property type="protein sequence ID" value="PCG76854.1"/>
    <property type="molecule type" value="Genomic_DNA"/>
</dbReference>
<name>A0A2A4JYY7_HELVI</name>
<gene>
    <name evidence="2" type="ORF">B5V51_8502</name>
</gene>
<feature type="compositionally biased region" description="Basic and acidic residues" evidence="1">
    <location>
        <begin position="96"/>
        <end position="113"/>
    </location>
</feature>
<accession>A0A2A4JYY7</accession>
<feature type="compositionally biased region" description="Basic and acidic residues" evidence="1">
    <location>
        <begin position="546"/>
        <end position="559"/>
    </location>
</feature>
<organism evidence="2">
    <name type="scientific">Heliothis virescens</name>
    <name type="common">Tobacco budworm moth</name>
    <dbReference type="NCBI Taxonomy" id="7102"/>
    <lineage>
        <taxon>Eukaryota</taxon>
        <taxon>Metazoa</taxon>
        <taxon>Ecdysozoa</taxon>
        <taxon>Arthropoda</taxon>
        <taxon>Hexapoda</taxon>
        <taxon>Insecta</taxon>
        <taxon>Pterygota</taxon>
        <taxon>Neoptera</taxon>
        <taxon>Endopterygota</taxon>
        <taxon>Lepidoptera</taxon>
        <taxon>Glossata</taxon>
        <taxon>Ditrysia</taxon>
        <taxon>Noctuoidea</taxon>
        <taxon>Noctuidae</taxon>
        <taxon>Heliothinae</taxon>
        <taxon>Heliothis</taxon>
    </lineage>
</organism>
<feature type="region of interest" description="Disordered" evidence="1">
    <location>
        <begin position="531"/>
        <end position="561"/>
    </location>
</feature>
<protein>
    <submittedName>
        <fullName evidence="2">Uncharacterized protein</fullName>
    </submittedName>
</protein>
<feature type="compositionally biased region" description="Acidic residues" evidence="1">
    <location>
        <begin position="73"/>
        <end position="95"/>
    </location>
</feature>
<feature type="compositionally biased region" description="Basic and acidic residues" evidence="1">
    <location>
        <begin position="282"/>
        <end position="302"/>
    </location>
</feature>
<evidence type="ECO:0000256" key="1">
    <source>
        <dbReference type="SAM" id="MobiDB-lite"/>
    </source>
</evidence>
<feature type="compositionally biased region" description="Basic residues" evidence="1">
    <location>
        <begin position="303"/>
        <end position="313"/>
    </location>
</feature>
<feature type="compositionally biased region" description="Acidic residues" evidence="1">
    <location>
        <begin position="38"/>
        <end position="58"/>
    </location>
</feature>
<feature type="region of interest" description="Disordered" evidence="1">
    <location>
        <begin position="1"/>
        <end position="197"/>
    </location>
</feature>
<dbReference type="AlphaFoldDB" id="A0A2A4JYY7"/>
<feature type="compositionally biased region" description="Basic and acidic residues" evidence="1">
    <location>
        <begin position="63"/>
        <end position="72"/>
    </location>
</feature>
<reference evidence="2" key="1">
    <citation type="submission" date="2017-09" db="EMBL/GenBank/DDBJ databases">
        <title>Contemporary evolution of a Lepidopteran species, Heliothis virescens, in response to modern agricultural practices.</title>
        <authorList>
            <person name="Fritz M.L."/>
            <person name="Deyonke A.M."/>
            <person name="Papanicolaou A."/>
            <person name="Micinski S."/>
            <person name="Westbrook J."/>
            <person name="Gould F."/>
        </authorList>
    </citation>
    <scope>NUCLEOTIDE SEQUENCE [LARGE SCALE GENOMIC DNA]</scope>
    <source>
        <strain evidence="2">HvINT-</strain>
        <tissue evidence="2">Whole body</tissue>
    </source>
</reference>
<sequence length="633" mass="71970">MIENVQKTNLNEKGSKAEDENGEKLVDEASLDYGNNNEYEEQDDEDEVCDYEDEEYPAENDGNGDKNEKGPGEDDGNGDENEKEPGENDENDDELDKEHGEDAGDGDENGKGPDEDDGSYEEDYSFDYIYYGSYEEDDYGNNEYYDEDKELDDGYGDDKNDYYSQGGYDDGPQGGSQDDVPDPGQEANDGAKDSKEKMDLSGLDALQALALEGEVVGTRMLEESITEATLQTVNIRVLSKKVPRTKKGGLRFGRSKPFTKILKVEKKMKPNRHLVVRYSRKTNKDLERARVKNKKQGNENKKQNKIVRRKQNQAKRMQDGDLLTTTMKPACTWRYICKEPDDLDSCRLHTSCLTEKGNIPKIDDEYPDHKVKENNQMTMKFRKMLGITALDEEVEKIIEHHILLVRPENFKETDKIETLAEYFNKIMKSQQSSNGDLLTTTMKPACTWRYICKEPDDLDSCRLHTSCLTEKGNIPKIDDEYPDHKVKENNQMTMKFRKMLGITALDEEVEKIKETDKIETLAEYFNKIMKSQQSSTPIDGDDVTEDPGHQHRISEKTTPNEEFEEVCGATGEHTQLHFDQGSAGGGACGRPNRIIGRRGGRAAALRGRRGADDLPPPRIIIRYRFINNLTTFT</sequence>
<evidence type="ECO:0000313" key="2">
    <source>
        <dbReference type="EMBL" id="PCG76854.1"/>
    </source>
</evidence>